<protein>
    <submittedName>
        <fullName evidence="1">Uncharacterized protein</fullName>
    </submittedName>
</protein>
<dbReference type="HOGENOM" id="CLU_2490555_0_0_2"/>
<dbReference type="EMBL" id="CP001933">
    <property type="protein sequence ID" value="ADD07415.1"/>
    <property type="molecule type" value="Genomic_DNA"/>
</dbReference>
<proteinExistence type="predicted"/>
<geneLocation type="plasmid" evidence="1 2">
    <name>pNMAG01</name>
</geneLocation>
<name>D3T1F6_NATMM</name>
<accession>D3T1F6</accession>
<evidence type="ECO:0000313" key="2">
    <source>
        <dbReference type="Proteomes" id="UP000001879"/>
    </source>
</evidence>
<keyword evidence="1" id="KW-0614">Plasmid</keyword>
<gene>
    <name evidence="1" type="ordered locus">Nmag_3874</name>
</gene>
<evidence type="ECO:0000313" key="1">
    <source>
        <dbReference type="EMBL" id="ADD07415.1"/>
    </source>
</evidence>
<sequence length="86" mass="9277">MIVDDDTVSGPGIDAGACISDRVRSQPVLGPLLGNVLSEDVTTGQTSVLLALRTQCQCALIECTEPARRWPILARFAYHSRVVNHT</sequence>
<reference evidence="1 2" key="2">
    <citation type="journal article" date="2012" name="BMC Genomics">
        <title>A comparative genomics perspective on the genetic content of the alkaliphilic haloarchaeon Natrialba magadii ATCC 43099T.</title>
        <authorList>
            <person name="Siddaramappa S."/>
            <person name="Challacombe J.F."/>
            <person name="Decastro R.E."/>
            <person name="Pfeiffer F."/>
            <person name="Sastre D.E."/>
            <person name="Gimenez M.I."/>
            <person name="Paggi R.A."/>
            <person name="Detter J.C."/>
            <person name="Davenport K.W."/>
            <person name="Goodwin L.A."/>
            <person name="Kyrpides N."/>
            <person name="Tapia R."/>
            <person name="Pitluck S."/>
            <person name="Lucas S."/>
            <person name="Woyke T."/>
            <person name="Maupin-Furlow J.A."/>
        </authorList>
    </citation>
    <scope>NUCLEOTIDE SEQUENCE [LARGE SCALE GENOMIC DNA]</scope>
    <source>
        <strain evidence="2">ATCC 43099 / DSM 3394 / CCM 3739 / CIP 104546 / IAM 13178 / JCM 8861 / NBRC 102185 / NCIMB 2190 / MS3</strain>
    </source>
</reference>
<organism evidence="1 2">
    <name type="scientific">Natrialba magadii (strain ATCC 43099 / DSM 3394 / CCM 3739 / CIP 104546 / IAM 13178 / JCM 8861 / NBRC 102185 / NCIMB 2190 / MS3)</name>
    <name type="common">Natronobacterium magadii</name>
    <dbReference type="NCBI Taxonomy" id="547559"/>
    <lineage>
        <taxon>Archaea</taxon>
        <taxon>Methanobacteriati</taxon>
        <taxon>Methanobacteriota</taxon>
        <taxon>Stenosarchaea group</taxon>
        <taxon>Halobacteria</taxon>
        <taxon>Halobacteriales</taxon>
        <taxon>Natrialbaceae</taxon>
        <taxon>Natrialba</taxon>
    </lineage>
</organism>
<keyword evidence="2" id="KW-1185">Reference proteome</keyword>
<dbReference type="KEGG" id="nmg:Nmag_3874"/>
<dbReference type="AlphaFoldDB" id="D3T1F6"/>
<dbReference type="Proteomes" id="UP000001879">
    <property type="component" value="Plasmid pNMAG01"/>
</dbReference>
<reference evidence="2" key="1">
    <citation type="submission" date="2010-02" db="EMBL/GenBank/DDBJ databases">
        <title>Complete sequence of plasmid 1 of Natrialba magadii ATCC 43099.</title>
        <authorList>
            <consortium name="US DOE Joint Genome Institute"/>
            <person name="Lucas S."/>
            <person name="Copeland A."/>
            <person name="Lapidus A."/>
            <person name="Cheng J.-F."/>
            <person name="Bruce D."/>
            <person name="Goodwin L."/>
            <person name="Pitluck S."/>
            <person name="Davenport K."/>
            <person name="Saunders E."/>
            <person name="Detter J.C."/>
            <person name="Han C."/>
            <person name="Tapia R."/>
            <person name="Land M."/>
            <person name="Hauser L."/>
            <person name="Kyrpides N."/>
            <person name="Mikhailova N."/>
            <person name="De Castro R.E."/>
            <person name="Maupin-Furlow J.A."/>
            <person name="Woyke T."/>
        </authorList>
    </citation>
    <scope>NUCLEOTIDE SEQUENCE [LARGE SCALE GENOMIC DNA]</scope>
    <source>
        <strain evidence="2">ATCC 43099 / DSM 3394 / CCM 3739 / CIP 104546 / IAM 13178 / JCM 8861 / NBRC 102185 / NCIMB 2190 / MS3</strain>
        <plasmid evidence="2">pNMAG01</plasmid>
    </source>
</reference>